<dbReference type="eggNOG" id="COG1090">
    <property type="taxonomic scope" value="Bacteria"/>
</dbReference>
<protein>
    <submittedName>
        <fullName evidence="4">NAD-dependent epimerase/dehydratase</fullName>
    </submittedName>
</protein>
<evidence type="ECO:0000256" key="1">
    <source>
        <dbReference type="ARBA" id="ARBA00009353"/>
    </source>
</evidence>
<dbReference type="Proteomes" id="UP000006844">
    <property type="component" value="Chromosome"/>
</dbReference>
<feature type="domain" description="NAD-dependent epimerase/dehydratase" evidence="2">
    <location>
        <begin position="3"/>
        <end position="224"/>
    </location>
</feature>
<dbReference type="PANTHER" id="PTHR11092:SF0">
    <property type="entry name" value="EPIMERASE FAMILY PROTEIN SDR39U1"/>
    <property type="match status" value="1"/>
</dbReference>
<feature type="domain" description="DUF1731" evidence="3">
    <location>
        <begin position="260"/>
        <end position="308"/>
    </location>
</feature>
<comment type="similarity">
    <text evidence="1">Belongs to the NAD(P)-dependent epimerase/dehydratase family. SDR39U1 subfamily.</text>
</comment>
<dbReference type="InterPro" id="IPR010099">
    <property type="entry name" value="SDR39U1"/>
</dbReference>
<dbReference type="SUPFAM" id="SSF51735">
    <property type="entry name" value="NAD(P)-binding Rossmann-fold domains"/>
    <property type="match status" value="1"/>
</dbReference>
<dbReference type="InterPro" id="IPR001509">
    <property type="entry name" value="Epimerase_deHydtase"/>
</dbReference>
<dbReference type="STRING" id="401053.AciPR4_1851"/>
<dbReference type="Pfam" id="PF01370">
    <property type="entry name" value="Epimerase"/>
    <property type="match status" value="1"/>
</dbReference>
<dbReference type="HOGENOM" id="CLU_047373_0_0_0"/>
<dbReference type="InterPro" id="IPR013549">
    <property type="entry name" value="DUF1731"/>
</dbReference>
<dbReference type="InterPro" id="IPR036291">
    <property type="entry name" value="NAD(P)-bd_dom_sf"/>
</dbReference>
<dbReference type="AlphaFoldDB" id="E8V5P8"/>
<evidence type="ECO:0000313" key="5">
    <source>
        <dbReference type="Proteomes" id="UP000006844"/>
    </source>
</evidence>
<dbReference type="NCBIfam" id="TIGR01777">
    <property type="entry name" value="yfcH"/>
    <property type="match status" value="1"/>
</dbReference>
<organism evidence="4 5">
    <name type="scientific">Terriglobus saanensis (strain ATCC BAA-1853 / DSM 23119 / SP1PR4)</name>
    <dbReference type="NCBI Taxonomy" id="401053"/>
    <lineage>
        <taxon>Bacteria</taxon>
        <taxon>Pseudomonadati</taxon>
        <taxon>Acidobacteriota</taxon>
        <taxon>Terriglobia</taxon>
        <taxon>Terriglobales</taxon>
        <taxon>Acidobacteriaceae</taxon>
        <taxon>Terriglobus</taxon>
    </lineage>
</organism>
<dbReference type="KEGG" id="tsa:AciPR4_1851"/>
<dbReference type="PANTHER" id="PTHR11092">
    <property type="entry name" value="SUGAR NUCLEOTIDE EPIMERASE RELATED"/>
    <property type="match status" value="1"/>
</dbReference>
<proteinExistence type="inferred from homology"/>
<dbReference type="EMBL" id="CP002467">
    <property type="protein sequence ID" value="ADV82657.1"/>
    <property type="molecule type" value="Genomic_DNA"/>
</dbReference>
<keyword evidence="5" id="KW-1185">Reference proteome</keyword>
<dbReference type="Gene3D" id="3.40.50.720">
    <property type="entry name" value="NAD(P)-binding Rossmann-like Domain"/>
    <property type="match status" value="1"/>
</dbReference>
<evidence type="ECO:0000259" key="2">
    <source>
        <dbReference type="Pfam" id="PF01370"/>
    </source>
</evidence>
<dbReference type="OrthoDB" id="9801773at2"/>
<gene>
    <name evidence="4" type="ordered locus">AciPR4_1851</name>
</gene>
<dbReference type="Pfam" id="PF08338">
    <property type="entry name" value="DUF1731"/>
    <property type="match status" value="1"/>
</dbReference>
<dbReference type="RefSeq" id="WP_013568390.1">
    <property type="nucleotide sequence ID" value="NC_014963.1"/>
</dbReference>
<evidence type="ECO:0000259" key="3">
    <source>
        <dbReference type="Pfam" id="PF08338"/>
    </source>
</evidence>
<sequence>MKIVLAGGNGQVGTLLARHFSRIGNEVIVLSRSASSRSPWRVVQWDGRTLGPWSRELEGADAVINLAGKTINCRYTTKNRSEIIASRVESTEAVGSAIQATQVTPKVWINASAAGIYRHSTSAAFTETTTWLGGEGEAVPETWRFAAEVVKTWENTFDAIEVPGVRKIALRTTLAISPDKGGVFDVLLGLVRYGLGGTQGPGTQFISWMHDKDYVRAVEFMIGDESISGPVNMGSPVPLPNAEFMRILRKAAGVKIGLSAPEFALKIGAPILGTEAWLVLKSINVLPGVLERAGFDFQYPEWDVAARNMVRRWKQMNG</sequence>
<name>E8V5P8_TERSS</name>
<reference evidence="4 5" key="1">
    <citation type="journal article" date="2012" name="Stand. Genomic Sci.">
        <title>Complete genome sequence of Terriglobus saanensis type strain SP1PR4(T), an Acidobacteria from tundra soil.</title>
        <authorList>
            <person name="Rawat S.R."/>
            <person name="Mannisto M.K."/>
            <person name="Starovoytov V."/>
            <person name="Goodwin L."/>
            <person name="Nolan M."/>
            <person name="Hauser L."/>
            <person name="Land M."/>
            <person name="Davenport K.W."/>
            <person name="Woyke T."/>
            <person name="Haggblom M.M."/>
        </authorList>
    </citation>
    <scope>NUCLEOTIDE SEQUENCE</scope>
    <source>
        <strain evidence="5">ATCC BAA-1853 / DSM 23119 / SP1PR4</strain>
    </source>
</reference>
<evidence type="ECO:0000313" key="4">
    <source>
        <dbReference type="EMBL" id="ADV82657.1"/>
    </source>
</evidence>
<accession>E8V5P8</accession>